<proteinExistence type="predicted"/>
<keyword evidence="3" id="KW-1185">Reference proteome</keyword>
<dbReference type="InterPro" id="IPR045749">
    <property type="entry name" value="DUF6090"/>
</dbReference>
<dbReference type="Pfam" id="PF19578">
    <property type="entry name" value="DUF6090"/>
    <property type="match status" value="1"/>
</dbReference>
<dbReference type="AlphaFoldDB" id="A0A3B0CAX9"/>
<feature type="transmembrane region" description="Helical" evidence="1">
    <location>
        <begin position="21"/>
        <end position="42"/>
    </location>
</feature>
<dbReference type="OrthoDB" id="821805at2"/>
<keyword evidence="1" id="KW-1133">Transmembrane helix</keyword>
<accession>A0A3B0CAX9</accession>
<name>A0A3B0CAX9_9FLAO</name>
<sequence>MIKFFRRIRQQLLSENNFKKYLLYAIGEIVLVVIGILLALQINNWNEARKRSIEEEKLLTALIEDFNENKIRLEEAINKEMDMVRMSKSLIKAMQSNQKAIPADSIRFWVTSGAKSWWKTEFVTGTYDAMVSSGSINILENDNLKRVLSQFSADIDSGFEDHYESMHYLIEMNKISAEMAPALIHGIQREELGVMMGSKDIDLYVKQLLNNEAYLGLLISKTWLETLRILYQQKLQGYIDEILSICKSELTE</sequence>
<evidence type="ECO:0000313" key="3">
    <source>
        <dbReference type="Proteomes" id="UP000276603"/>
    </source>
</evidence>
<gene>
    <name evidence="2" type="ORF">D7Z94_04485</name>
</gene>
<dbReference type="Proteomes" id="UP000276603">
    <property type="component" value="Unassembled WGS sequence"/>
</dbReference>
<dbReference type="RefSeq" id="WP_120710309.1">
    <property type="nucleotide sequence ID" value="NZ_RBCJ01000001.1"/>
</dbReference>
<organism evidence="2 3">
    <name type="scientific">Ulvibacterium marinum</name>
    <dbReference type="NCBI Taxonomy" id="2419782"/>
    <lineage>
        <taxon>Bacteria</taxon>
        <taxon>Pseudomonadati</taxon>
        <taxon>Bacteroidota</taxon>
        <taxon>Flavobacteriia</taxon>
        <taxon>Flavobacteriales</taxon>
        <taxon>Flavobacteriaceae</taxon>
        <taxon>Ulvibacterium</taxon>
    </lineage>
</organism>
<comment type="caution">
    <text evidence="2">The sequence shown here is derived from an EMBL/GenBank/DDBJ whole genome shotgun (WGS) entry which is preliminary data.</text>
</comment>
<keyword evidence="1" id="KW-0472">Membrane</keyword>
<dbReference type="EMBL" id="RBCJ01000001">
    <property type="protein sequence ID" value="RKN83102.1"/>
    <property type="molecule type" value="Genomic_DNA"/>
</dbReference>
<evidence type="ECO:0000313" key="2">
    <source>
        <dbReference type="EMBL" id="RKN83102.1"/>
    </source>
</evidence>
<keyword evidence="1" id="KW-0812">Transmembrane</keyword>
<reference evidence="2 3" key="1">
    <citation type="submission" date="2018-10" db="EMBL/GenBank/DDBJ databases">
        <title>Ulvibacterium marinum gen. nov., sp. nov., a novel marine bacterium of the family Flavobacteriaceae, isolated from a culture of the green alga Ulva prolifera.</title>
        <authorList>
            <person name="Zhang Z."/>
        </authorList>
    </citation>
    <scope>NUCLEOTIDE SEQUENCE [LARGE SCALE GENOMIC DNA]</scope>
    <source>
        <strain evidence="2 3">CCMM003</strain>
    </source>
</reference>
<protein>
    <submittedName>
        <fullName evidence="2">Uncharacterized protein</fullName>
    </submittedName>
</protein>
<evidence type="ECO:0000256" key="1">
    <source>
        <dbReference type="SAM" id="Phobius"/>
    </source>
</evidence>